<dbReference type="RefSeq" id="XP_003138635.1">
    <property type="nucleotide sequence ID" value="XM_003138587.1"/>
</dbReference>
<name>A0A1S0U5J0_LOALO</name>
<dbReference type="InParanoid" id="A0A1S0U5J0"/>
<protein>
    <submittedName>
        <fullName evidence="1">Uncharacterized protein</fullName>
    </submittedName>
</protein>
<organism evidence="1">
    <name type="scientific">Loa loa</name>
    <name type="common">Eye worm</name>
    <name type="synonym">Filaria loa</name>
    <dbReference type="NCBI Taxonomy" id="7209"/>
    <lineage>
        <taxon>Eukaryota</taxon>
        <taxon>Metazoa</taxon>
        <taxon>Ecdysozoa</taxon>
        <taxon>Nematoda</taxon>
        <taxon>Chromadorea</taxon>
        <taxon>Rhabditida</taxon>
        <taxon>Spirurina</taxon>
        <taxon>Spiruromorpha</taxon>
        <taxon>Filarioidea</taxon>
        <taxon>Onchocercidae</taxon>
        <taxon>Loa</taxon>
    </lineage>
</organism>
<accession>A0A1S0U5J0</accession>
<dbReference type="GeneID" id="9940439"/>
<sequence>MESVEAENKQNIFALLTNSNSLPSLFILRQVCASFVKDCNFAIVKVEKFYVFSQEIFNFFDALSRKICRMDTSYSLYSTVSLAAYGDAADGMDLANLQISSQKK</sequence>
<gene>
    <name evidence="1" type="ORF">LOAG_03050</name>
</gene>
<evidence type="ECO:0000313" key="1">
    <source>
        <dbReference type="EMBL" id="EFO25437.1"/>
    </source>
</evidence>
<dbReference type="AlphaFoldDB" id="A0A1S0U5J0"/>
<reference evidence="1" key="1">
    <citation type="submission" date="2012-04" db="EMBL/GenBank/DDBJ databases">
        <title>The Genome Sequence of Loa loa.</title>
        <authorList>
            <consortium name="The Broad Institute Genome Sequencing Platform"/>
            <consortium name="Broad Institute Genome Sequencing Center for Infectious Disease"/>
            <person name="Nutman T.B."/>
            <person name="Fink D.L."/>
            <person name="Russ C."/>
            <person name="Young S."/>
            <person name="Zeng Q."/>
            <person name="Gargeya S."/>
            <person name="Alvarado L."/>
            <person name="Berlin A."/>
            <person name="Chapman S.B."/>
            <person name="Chen Z."/>
            <person name="Freedman E."/>
            <person name="Gellesch M."/>
            <person name="Goldberg J."/>
            <person name="Griggs A."/>
            <person name="Gujja S."/>
            <person name="Heilman E.R."/>
            <person name="Heiman D."/>
            <person name="Howarth C."/>
            <person name="Mehta T."/>
            <person name="Neiman D."/>
            <person name="Pearson M."/>
            <person name="Roberts A."/>
            <person name="Saif S."/>
            <person name="Shea T."/>
            <person name="Shenoy N."/>
            <person name="Sisk P."/>
            <person name="Stolte C."/>
            <person name="Sykes S."/>
            <person name="White J."/>
            <person name="Yandava C."/>
            <person name="Haas B."/>
            <person name="Henn M.R."/>
            <person name="Nusbaum C."/>
            <person name="Birren B."/>
        </authorList>
    </citation>
    <scope>NUCLEOTIDE SEQUENCE [LARGE SCALE GENOMIC DNA]</scope>
</reference>
<dbReference type="EMBL" id="JH712084">
    <property type="protein sequence ID" value="EFO25437.1"/>
    <property type="molecule type" value="Genomic_DNA"/>
</dbReference>
<proteinExistence type="predicted"/>
<dbReference type="CTD" id="9940439"/>
<dbReference type="KEGG" id="loa:LOAG_03050"/>